<dbReference type="Proteomes" id="UP000031501">
    <property type="component" value="Chromosome"/>
</dbReference>
<dbReference type="STRING" id="1355015.LK06_022890"/>
<dbReference type="RefSeq" id="WP_043431985.1">
    <property type="nucleotide sequence ID" value="NZ_CP021080.1"/>
</dbReference>
<evidence type="ECO:0000313" key="2">
    <source>
        <dbReference type="Proteomes" id="UP000031501"/>
    </source>
</evidence>
<gene>
    <name evidence="1" type="ORF">LK07_24055</name>
</gene>
<protein>
    <recommendedName>
        <fullName evidence="3">PQQ-binding-like beta-propeller repeat protein</fullName>
    </recommendedName>
</protein>
<proteinExistence type="predicted"/>
<dbReference type="EMBL" id="CP022433">
    <property type="protein sequence ID" value="ASN26578.1"/>
    <property type="molecule type" value="Genomic_DNA"/>
</dbReference>
<accession>A0A221P3E8</accession>
<organism evidence="1 2">
    <name type="scientific">Streptomyces pluripotens</name>
    <dbReference type="NCBI Taxonomy" id="1355015"/>
    <lineage>
        <taxon>Bacteria</taxon>
        <taxon>Bacillati</taxon>
        <taxon>Actinomycetota</taxon>
        <taxon>Actinomycetes</taxon>
        <taxon>Kitasatosporales</taxon>
        <taxon>Streptomycetaceae</taxon>
        <taxon>Streptomyces</taxon>
    </lineage>
</organism>
<dbReference type="KEGG" id="splu:LK06_022890"/>
<dbReference type="AlphaFoldDB" id="A0A221P3E8"/>
<evidence type="ECO:0008006" key="3">
    <source>
        <dbReference type="Google" id="ProtNLM"/>
    </source>
</evidence>
<name>A0A221P3E8_9ACTN</name>
<reference evidence="1 2" key="1">
    <citation type="submission" date="2017-07" db="EMBL/GenBank/DDBJ databases">
        <title>Genome sequence of Streptomyces pluripotens MUSC 137T.</title>
        <authorList>
            <person name="Ser H.-L."/>
            <person name="Lee L.-H."/>
        </authorList>
    </citation>
    <scope>NUCLEOTIDE SEQUENCE [LARGE SCALE GENOMIC DNA]</scope>
    <source>
        <strain evidence="1 2">MUSC 137</strain>
    </source>
</reference>
<dbReference type="OrthoDB" id="256225at2"/>
<keyword evidence="2" id="KW-1185">Reference proteome</keyword>
<sequence length="116" mass="12192">MGAAPAGPSLVRVYGKEYDSGDAYDRFVDPASGRTVQTVPADLTDSNCDYDDRSTLVCSGTGPQSQVAYGLDASTGKVLWQLPDQQADRIAPTVTAAWPGRFQSPGDHVSAQVATV</sequence>
<evidence type="ECO:0000313" key="1">
    <source>
        <dbReference type="EMBL" id="ASN26578.1"/>
    </source>
</evidence>